<dbReference type="Pfam" id="PF13377">
    <property type="entry name" value="Peripla_BP_3"/>
    <property type="match status" value="1"/>
</dbReference>
<dbReference type="Proteomes" id="UP000231742">
    <property type="component" value="Unassembled WGS sequence"/>
</dbReference>
<dbReference type="InterPro" id="IPR046335">
    <property type="entry name" value="LacI/GalR-like_sensor"/>
</dbReference>
<dbReference type="Gene3D" id="1.10.260.40">
    <property type="entry name" value="lambda repressor-like DNA-binding domains"/>
    <property type="match status" value="1"/>
</dbReference>
<gene>
    <name evidence="5" type="ORF">CLV85_0315</name>
</gene>
<dbReference type="InterPro" id="IPR000843">
    <property type="entry name" value="HTH_LacI"/>
</dbReference>
<feature type="domain" description="HTH lacI-type" evidence="4">
    <location>
        <begin position="2"/>
        <end position="58"/>
    </location>
</feature>
<evidence type="ECO:0000259" key="4">
    <source>
        <dbReference type="PROSITE" id="PS50932"/>
    </source>
</evidence>
<keyword evidence="3" id="KW-0804">Transcription</keyword>
<dbReference type="CDD" id="cd01392">
    <property type="entry name" value="HTH_LacI"/>
    <property type="match status" value="1"/>
</dbReference>
<dbReference type="PANTHER" id="PTHR30146:SF153">
    <property type="entry name" value="LACTOSE OPERON REPRESSOR"/>
    <property type="match status" value="1"/>
</dbReference>
<dbReference type="SUPFAM" id="SSF47413">
    <property type="entry name" value="lambda repressor-like DNA-binding domains"/>
    <property type="match status" value="1"/>
</dbReference>
<dbReference type="InterPro" id="IPR010982">
    <property type="entry name" value="Lambda_DNA-bd_dom_sf"/>
</dbReference>
<accession>A0A2M9D602</accession>
<sequence length="337" mass="36003">MATLSDVATRAGVSVSAVSRVLSEKPGVRVSVATRQRIHDAAKELNYRPNFTARALKSSRTHAVGLVVPGVTNAIFAELMRGVEEEARTKDYMVLIASTERLPEGEESIPRLMGEGRVDGVLVQFGDHLSGDDLRTVTDSGLPVISINTINPGSGGSVRLEDEAGMRLATEHLIELGHTRIGYAGGVPTSESGQRRLAGFLEAMTAAKLTVEPELVTDFGYYPKQGAQALDAMAELSTPPTAVVVANINAAHGVLSEARRLGIRVPEDLSIVAMHDTWTAEIAWPPLTCVRLPLYELGRAAMASLWDNINSGTAEDRVIADPAPQLIVRESTAPPAR</sequence>
<dbReference type="CDD" id="cd06267">
    <property type="entry name" value="PBP1_LacI_sugar_binding-like"/>
    <property type="match status" value="1"/>
</dbReference>
<dbReference type="PROSITE" id="PS00356">
    <property type="entry name" value="HTH_LACI_1"/>
    <property type="match status" value="1"/>
</dbReference>
<keyword evidence="2" id="KW-0238">DNA-binding</keyword>
<dbReference type="SUPFAM" id="SSF53822">
    <property type="entry name" value="Periplasmic binding protein-like I"/>
    <property type="match status" value="1"/>
</dbReference>
<evidence type="ECO:0000256" key="1">
    <source>
        <dbReference type="ARBA" id="ARBA00023015"/>
    </source>
</evidence>
<evidence type="ECO:0000256" key="3">
    <source>
        <dbReference type="ARBA" id="ARBA00023163"/>
    </source>
</evidence>
<dbReference type="GO" id="GO:0000976">
    <property type="term" value="F:transcription cis-regulatory region binding"/>
    <property type="evidence" value="ECO:0007669"/>
    <property type="project" value="TreeGrafter"/>
</dbReference>
<evidence type="ECO:0000313" key="6">
    <source>
        <dbReference type="Proteomes" id="UP000231742"/>
    </source>
</evidence>
<dbReference type="PROSITE" id="PS50932">
    <property type="entry name" value="HTH_LACI_2"/>
    <property type="match status" value="1"/>
</dbReference>
<dbReference type="AlphaFoldDB" id="A0A2M9D602"/>
<keyword evidence="1" id="KW-0805">Transcription regulation</keyword>
<dbReference type="Gene3D" id="3.40.50.2300">
    <property type="match status" value="2"/>
</dbReference>
<dbReference type="OrthoDB" id="9816215at2"/>
<evidence type="ECO:0000313" key="5">
    <source>
        <dbReference type="EMBL" id="PJJ81144.1"/>
    </source>
</evidence>
<reference evidence="5 6" key="1">
    <citation type="submission" date="2017-11" db="EMBL/GenBank/DDBJ databases">
        <title>Genomic Encyclopedia of Archaeal and Bacterial Type Strains, Phase II (KMG-II): From Individual Species to Whole Genera.</title>
        <authorList>
            <person name="Goeker M."/>
        </authorList>
    </citation>
    <scope>NUCLEOTIDE SEQUENCE [LARGE SCALE GENOMIC DNA]</scope>
    <source>
        <strain evidence="5 6">DSM 16400</strain>
    </source>
</reference>
<proteinExistence type="predicted"/>
<dbReference type="Pfam" id="PF00356">
    <property type="entry name" value="LacI"/>
    <property type="match status" value="1"/>
</dbReference>
<dbReference type="InterPro" id="IPR028082">
    <property type="entry name" value="Peripla_BP_I"/>
</dbReference>
<name>A0A2M9D602_9MICO</name>
<dbReference type="SMART" id="SM00354">
    <property type="entry name" value="HTH_LACI"/>
    <property type="match status" value="1"/>
</dbReference>
<dbReference type="EMBL" id="PGFH01000001">
    <property type="protein sequence ID" value="PJJ81144.1"/>
    <property type="molecule type" value="Genomic_DNA"/>
</dbReference>
<protein>
    <submittedName>
        <fullName evidence="5">LacI family transcriptional regulator</fullName>
    </submittedName>
</protein>
<comment type="caution">
    <text evidence="5">The sequence shown here is derived from an EMBL/GenBank/DDBJ whole genome shotgun (WGS) entry which is preliminary data.</text>
</comment>
<evidence type="ECO:0000256" key="2">
    <source>
        <dbReference type="ARBA" id="ARBA00023125"/>
    </source>
</evidence>
<dbReference type="PANTHER" id="PTHR30146">
    <property type="entry name" value="LACI-RELATED TRANSCRIPTIONAL REPRESSOR"/>
    <property type="match status" value="1"/>
</dbReference>
<dbReference type="RefSeq" id="WP_100387855.1">
    <property type="nucleotide sequence ID" value="NZ_BMZU01000001.1"/>
</dbReference>
<keyword evidence="6" id="KW-1185">Reference proteome</keyword>
<dbReference type="GO" id="GO:0003700">
    <property type="term" value="F:DNA-binding transcription factor activity"/>
    <property type="evidence" value="ECO:0007669"/>
    <property type="project" value="TreeGrafter"/>
</dbReference>
<organism evidence="5 6">
    <name type="scientific">Salinibacterium amurskyense</name>
    <dbReference type="NCBI Taxonomy" id="205941"/>
    <lineage>
        <taxon>Bacteria</taxon>
        <taxon>Bacillati</taxon>
        <taxon>Actinomycetota</taxon>
        <taxon>Actinomycetes</taxon>
        <taxon>Micrococcales</taxon>
        <taxon>Microbacteriaceae</taxon>
        <taxon>Salinibacterium</taxon>
    </lineage>
</organism>